<proteinExistence type="predicted"/>
<dbReference type="InterPro" id="IPR024556">
    <property type="entry name" value="DUF3599"/>
</dbReference>
<sequence length="118" mass="13760">MSYSRLLTHRCDIYHLEEEQPAESRYGVPVQDGQPEFSYPDEPDILDQACYFTEKNQSVVQQEPNTLFVQSLLVHFPISSDIRLNDKVIWEGASYKLQKPRKIKNHHIEVTAVRSDNL</sequence>
<reference evidence="1 2" key="1">
    <citation type="submission" date="2017-01" db="EMBL/GenBank/DDBJ databases">
        <title>Bacillus phylogenomics.</title>
        <authorList>
            <person name="Dunlap C."/>
        </authorList>
    </citation>
    <scope>NUCLEOTIDE SEQUENCE [LARGE SCALE GENOMIC DNA]</scope>
    <source>
        <strain evidence="1 2">NRRL B-41282</strain>
    </source>
</reference>
<dbReference type="RefSeq" id="WP_076762495.1">
    <property type="nucleotide sequence ID" value="NZ_JARMMI010000007.1"/>
</dbReference>
<gene>
    <name evidence="1" type="ORF">BW143_08530</name>
</gene>
<accession>A0A1R1QPS1</accession>
<dbReference type="Gene3D" id="2.40.10.370">
    <property type="entry name" value="Protein of unknown function DUF3599"/>
    <property type="match status" value="1"/>
</dbReference>
<evidence type="ECO:0000313" key="1">
    <source>
        <dbReference type="EMBL" id="OMI06653.1"/>
    </source>
</evidence>
<evidence type="ECO:0000313" key="2">
    <source>
        <dbReference type="Proteomes" id="UP000187367"/>
    </source>
</evidence>
<organism evidence="1 2">
    <name type="scientific">Bacillus swezeyi</name>
    <dbReference type="NCBI Taxonomy" id="1925020"/>
    <lineage>
        <taxon>Bacteria</taxon>
        <taxon>Bacillati</taxon>
        <taxon>Bacillota</taxon>
        <taxon>Bacilli</taxon>
        <taxon>Bacillales</taxon>
        <taxon>Bacillaceae</taxon>
        <taxon>Bacillus</taxon>
    </lineage>
</organism>
<dbReference type="Proteomes" id="UP000187367">
    <property type="component" value="Unassembled WGS sequence"/>
</dbReference>
<accession>A0A1R1RP84</accession>
<protein>
    <submittedName>
        <fullName evidence="1">DUF3599 domain-containing protein</fullName>
    </submittedName>
</protein>
<name>A0A1R1QPS1_9BACI</name>
<dbReference type="Pfam" id="PF12206">
    <property type="entry name" value="DUF3599"/>
    <property type="match status" value="1"/>
</dbReference>
<dbReference type="EMBL" id="MTJL01000014">
    <property type="protein sequence ID" value="OMI06653.1"/>
    <property type="molecule type" value="Genomic_DNA"/>
</dbReference>
<dbReference type="InterPro" id="IPR038667">
    <property type="entry name" value="XkdH-like_sf"/>
</dbReference>
<dbReference type="OrthoDB" id="2055104at2"/>
<dbReference type="AlphaFoldDB" id="A0A1R1QPS1"/>
<comment type="caution">
    <text evidence="1">The sequence shown here is derived from an EMBL/GenBank/DDBJ whole genome shotgun (WGS) entry which is preliminary data.</text>
</comment>
<keyword evidence="2" id="KW-1185">Reference proteome</keyword>